<evidence type="ECO:0000313" key="3">
    <source>
        <dbReference type="Proteomes" id="UP001516400"/>
    </source>
</evidence>
<dbReference type="AlphaFoldDB" id="A0ABD2NS43"/>
<organism evidence="2 3">
    <name type="scientific">Cryptolaemus montrouzieri</name>
    <dbReference type="NCBI Taxonomy" id="559131"/>
    <lineage>
        <taxon>Eukaryota</taxon>
        <taxon>Metazoa</taxon>
        <taxon>Ecdysozoa</taxon>
        <taxon>Arthropoda</taxon>
        <taxon>Hexapoda</taxon>
        <taxon>Insecta</taxon>
        <taxon>Pterygota</taxon>
        <taxon>Neoptera</taxon>
        <taxon>Endopterygota</taxon>
        <taxon>Coleoptera</taxon>
        <taxon>Polyphaga</taxon>
        <taxon>Cucujiformia</taxon>
        <taxon>Coccinelloidea</taxon>
        <taxon>Coccinellidae</taxon>
        <taxon>Scymninae</taxon>
        <taxon>Scymnini</taxon>
        <taxon>Cryptolaemus</taxon>
    </lineage>
</organism>
<feature type="region of interest" description="Disordered" evidence="1">
    <location>
        <begin position="19"/>
        <end position="54"/>
    </location>
</feature>
<gene>
    <name evidence="2" type="ORF">HHI36_004765</name>
</gene>
<evidence type="ECO:0000313" key="2">
    <source>
        <dbReference type="EMBL" id="KAL3281557.1"/>
    </source>
</evidence>
<protein>
    <submittedName>
        <fullName evidence="2">Uncharacterized protein</fullName>
    </submittedName>
</protein>
<proteinExistence type="predicted"/>
<keyword evidence="3" id="KW-1185">Reference proteome</keyword>
<reference evidence="2 3" key="1">
    <citation type="journal article" date="2021" name="BMC Biol.">
        <title>Horizontally acquired antibacterial genes associated with adaptive radiation of ladybird beetles.</title>
        <authorList>
            <person name="Li H.S."/>
            <person name="Tang X.F."/>
            <person name="Huang Y.H."/>
            <person name="Xu Z.Y."/>
            <person name="Chen M.L."/>
            <person name="Du X.Y."/>
            <person name="Qiu B.Y."/>
            <person name="Chen P.T."/>
            <person name="Zhang W."/>
            <person name="Slipinski A."/>
            <person name="Escalona H.E."/>
            <person name="Waterhouse R.M."/>
            <person name="Zwick A."/>
            <person name="Pang H."/>
        </authorList>
    </citation>
    <scope>NUCLEOTIDE SEQUENCE [LARGE SCALE GENOMIC DNA]</scope>
    <source>
        <strain evidence="2">SYSU2018</strain>
    </source>
</reference>
<accession>A0ABD2NS43</accession>
<comment type="caution">
    <text evidence="2">The sequence shown here is derived from an EMBL/GenBank/DDBJ whole genome shotgun (WGS) entry which is preliminary data.</text>
</comment>
<sequence>MENALQKWTVTQTENSQEYVANDDVLAHPSMSGNNSRIESKADSPVSPFQQDWNLSITTSPSSEIQIEEAAATDKVQLNMNNHVPWLG</sequence>
<dbReference type="Proteomes" id="UP001516400">
    <property type="component" value="Unassembled WGS sequence"/>
</dbReference>
<name>A0ABD2NS43_9CUCU</name>
<evidence type="ECO:0000256" key="1">
    <source>
        <dbReference type="SAM" id="MobiDB-lite"/>
    </source>
</evidence>
<dbReference type="EMBL" id="JABFTP020000144">
    <property type="protein sequence ID" value="KAL3281557.1"/>
    <property type="molecule type" value="Genomic_DNA"/>
</dbReference>